<comment type="pathway">
    <text evidence="1">Metabolic intermediate biosynthesis; chorismate biosynthesis; chorismate from D-erythrose 4-phosphate and phosphoenolpyruvate: step 4/7.</text>
</comment>
<name>A0ABY2QVW7_9HYPH</name>
<evidence type="ECO:0000313" key="5">
    <source>
        <dbReference type="EMBL" id="THV14964.1"/>
    </source>
</evidence>
<dbReference type="SUPFAM" id="SSF51735">
    <property type="entry name" value="NAD(P)-binding Rossmann-fold domains"/>
    <property type="match status" value="1"/>
</dbReference>
<dbReference type="RefSeq" id="WP_136557258.1">
    <property type="nucleotide sequence ID" value="NZ_STGT01000002.1"/>
</dbReference>
<accession>A0ABY2QVW7</accession>
<dbReference type="Gene3D" id="3.40.50.720">
    <property type="entry name" value="NAD(P)-binding Rossmann-like Domain"/>
    <property type="match status" value="1"/>
</dbReference>
<dbReference type="EMBL" id="STGT01000002">
    <property type="protein sequence ID" value="THV14964.1"/>
    <property type="molecule type" value="Genomic_DNA"/>
</dbReference>
<keyword evidence="3" id="KW-0057">Aromatic amino acid biosynthesis</keyword>
<organism evidence="5 6">
    <name type="scientific">Rhizobium rhizophilum</name>
    <dbReference type="NCBI Taxonomy" id="1850373"/>
    <lineage>
        <taxon>Bacteria</taxon>
        <taxon>Pseudomonadati</taxon>
        <taxon>Pseudomonadota</taxon>
        <taxon>Alphaproteobacteria</taxon>
        <taxon>Hyphomicrobiales</taxon>
        <taxon>Rhizobiaceae</taxon>
        <taxon>Rhizobium/Agrobacterium group</taxon>
        <taxon>Rhizobium</taxon>
    </lineage>
</organism>
<keyword evidence="3" id="KW-0028">Amino-acid biosynthesis</keyword>
<sequence>MTKQRDIMRAGLIGYGIQRSLTPAMHMQEGLAHGLDYSYELIDLNERKLGPDDLENLIVEAEERGFCGLNITYPCKQKILPLLTDVSDDARKLGAVNTVVLRDGKRIGHNTDWWGFAQGLTRQLPDADLTSVIQIGAGGAGAATAFAVLEMGAKALAISDIDQTKSAELASLMAGLFPEARVEPVRELSTSVERATGLVHATPMGMDKHPGIPLPADLLRPSLWVAEIVYFPLDTALLQAARRRGCRVANGGGMAVFQAVGAFSLFTGLEPDVSRMLGHFEMLTRGGGEVRLQSA</sequence>
<dbReference type="InterPro" id="IPR013708">
    <property type="entry name" value="Shikimate_DH-bd_N"/>
</dbReference>
<feature type="domain" description="Shikimate dehydrogenase substrate binding N-terminal" evidence="4">
    <location>
        <begin position="12"/>
        <end position="99"/>
    </location>
</feature>
<dbReference type="PANTHER" id="PTHR21089:SF1">
    <property type="entry name" value="BIFUNCTIONAL 3-DEHYDROQUINATE DEHYDRATASE_SHIKIMATE DEHYDROGENASE, CHLOROPLASTIC"/>
    <property type="match status" value="1"/>
</dbReference>
<evidence type="ECO:0000256" key="1">
    <source>
        <dbReference type="ARBA" id="ARBA00004871"/>
    </source>
</evidence>
<keyword evidence="6" id="KW-1185">Reference proteome</keyword>
<keyword evidence="2" id="KW-0560">Oxidoreductase</keyword>
<dbReference type="Pfam" id="PF08501">
    <property type="entry name" value="Shikimate_dh_N"/>
    <property type="match status" value="1"/>
</dbReference>
<dbReference type="SUPFAM" id="SSF53223">
    <property type="entry name" value="Aminoacid dehydrogenase-like, N-terminal domain"/>
    <property type="match status" value="1"/>
</dbReference>
<evidence type="ECO:0000256" key="2">
    <source>
        <dbReference type="ARBA" id="ARBA00023002"/>
    </source>
</evidence>
<evidence type="ECO:0000256" key="3">
    <source>
        <dbReference type="ARBA" id="ARBA00023141"/>
    </source>
</evidence>
<evidence type="ECO:0000313" key="6">
    <source>
        <dbReference type="Proteomes" id="UP000309667"/>
    </source>
</evidence>
<dbReference type="NCBIfam" id="NF009201">
    <property type="entry name" value="PRK12549.1"/>
    <property type="match status" value="1"/>
</dbReference>
<dbReference type="PANTHER" id="PTHR21089">
    <property type="entry name" value="SHIKIMATE DEHYDROGENASE"/>
    <property type="match status" value="1"/>
</dbReference>
<evidence type="ECO:0000259" key="4">
    <source>
        <dbReference type="Pfam" id="PF08501"/>
    </source>
</evidence>
<protein>
    <submittedName>
        <fullName evidence="5">Shikimate dehydrogenase</fullName>
    </submittedName>
</protein>
<proteinExistence type="predicted"/>
<dbReference type="InterPro" id="IPR046346">
    <property type="entry name" value="Aminoacid_DH-like_N_sf"/>
</dbReference>
<dbReference type="InterPro" id="IPR022893">
    <property type="entry name" value="Shikimate_DH_fam"/>
</dbReference>
<dbReference type="Proteomes" id="UP000309667">
    <property type="component" value="Unassembled WGS sequence"/>
</dbReference>
<dbReference type="InterPro" id="IPR036291">
    <property type="entry name" value="NAD(P)-bd_dom_sf"/>
</dbReference>
<dbReference type="CDD" id="cd01065">
    <property type="entry name" value="NAD_bind_Shikimate_DH"/>
    <property type="match status" value="1"/>
</dbReference>
<comment type="caution">
    <text evidence="5">The sequence shown here is derived from an EMBL/GenBank/DDBJ whole genome shotgun (WGS) entry which is preliminary data.</text>
</comment>
<gene>
    <name evidence="5" type="ORF">E9677_06255</name>
</gene>
<reference evidence="5 6" key="1">
    <citation type="submission" date="2019-04" db="EMBL/GenBank/DDBJ databases">
        <title>Genome sequence of strain 7209-2.</title>
        <authorList>
            <person name="Gao J."/>
            <person name="Sun J."/>
        </authorList>
    </citation>
    <scope>NUCLEOTIDE SEQUENCE [LARGE SCALE GENOMIC DNA]</scope>
    <source>
        <strain evidence="5 6">7209-2</strain>
    </source>
</reference>
<dbReference type="Gene3D" id="3.40.50.10860">
    <property type="entry name" value="Leucine Dehydrogenase, chain A, domain 1"/>
    <property type="match status" value="1"/>
</dbReference>